<comment type="caution">
    <text evidence="2">The sequence shown here is derived from an EMBL/GenBank/DDBJ whole genome shotgun (WGS) entry which is preliminary data.</text>
</comment>
<gene>
    <name evidence="2" type="ORF">IFO71_07915</name>
</gene>
<reference evidence="2 3" key="1">
    <citation type="submission" date="2020-09" db="EMBL/GenBank/DDBJ databases">
        <title>Pseudoxanthomonas sp. CAU 1598 isolated from sand of Yaerae Beach.</title>
        <authorList>
            <person name="Kim W."/>
        </authorList>
    </citation>
    <scope>NUCLEOTIDE SEQUENCE [LARGE SCALE GENOMIC DNA]</scope>
    <source>
        <strain evidence="2 3">CAU 1598</strain>
    </source>
</reference>
<keyword evidence="1" id="KW-0732">Signal</keyword>
<evidence type="ECO:0000313" key="2">
    <source>
        <dbReference type="EMBL" id="MBD8525666.1"/>
    </source>
</evidence>
<organism evidence="2 3">
    <name type="scientific">Pseudomarimonas arenosa</name>
    <dbReference type="NCBI Taxonomy" id="2774145"/>
    <lineage>
        <taxon>Bacteria</taxon>
        <taxon>Pseudomonadati</taxon>
        <taxon>Pseudomonadota</taxon>
        <taxon>Gammaproteobacteria</taxon>
        <taxon>Lysobacterales</taxon>
        <taxon>Lysobacteraceae</taxon>
        <taxon>Pseudomarimonas</taxon>
    </lineage>
</organism>
<feature type="signal peptide" evidence="1">
    <location>
        <begin position="1"/>
        <end position="21"/>
    </location>
</feature>
<dbReference type="InterPro" id="IPR009706">
    <property type="entry name" value="DUF1287"/>
</dbReference>
<dbReference type="EMBL" id="JACYTR010000011">
    <property type="protein sequence ID" value="MBD8525666.1"/>
    <property type="molecule type" value="Genomic_DNA"/>
</dbReference>
<feature type="chain" id="PRO_5043430892" evidence="1">
    <location>
        <begin position="22"/>
        <end position="202"/>
    </location>
</feature>
<keyword evidence="3" id="KW-1185">Reference proteome</keyword>
<name>A0AAW3ZMY2_9GAMM</name>
<protein>
    <submittedName>
        <fullName evidence="2">DUF1287 domain-containing protein</fullName>
    </submittedName>
</protein>
<sequence length="202" mass="22628">MHLFLHSCLALLLLVPALALADSAQLVAAAEAQLGVTTSYDPSYRRLDYPMGDVPMHTGVCTDVVIRAYRELGIDLQRRVHEDMRAAFDDYPRLWGLHKPDRNIDHRRVPNLQTFFRRHAAELTVTQQPASYLPGDLVTWRLPGNLPHIGIVSAERTADGEPLILHNIGFGVRKEAILFAYPITGHYRFYPQPAGPTPAISD</sequence>
<proteinExistence type="predicted"/>
<evidence type="ECO:0000313" key="3">
    <source>
        <dbReference type="Proteomes" id="UP000613768"/>
    </source>
</evidence>
<dbReference type="AlphaFoldDB" id="A0AAW3ZMY2"/>
<dbReference type="PIRSF" id="PIRSF011444">
    <property type="entry name" value="DUF1287"/>
    <property type="match status" value="1"/>
</dbReference>
<dbReference type="Proteomes" id="UP000613768">
    <property type="component" value="Unassembled WGS sequence"/>
</dbReference>
<accession>A0AAW3ZMY2</accession>
<evidence type="ECO:0000256" key="1">
    <source>
        <dbReference type="SAM" id="SignalP"/>
    </source>
</evidence>
<dbReference type="Pfam" id="PF06940">
    <property type="entry name" value="DUF1287"/>
    <property type="match status" value="1"/>
</dbReference>
<dbReference type="RefSeq" id="WP_192029013.1">
    <property type="nucleotide sequence ID" value="NZ_JACYTR010000011.1"/>
</dbReference>